<name>A0AAE3MCZ4_9BACT</name>
<protein>
    <submittedName>
        <fullName evidence="2">DUF6055 domain-containing protein</fullName>
    </submittedName>
</protein>
<keyword evidence="3" id="KW-1185">Reference proteome</keyword>
<accession>A0AAE3MCZ4</accession>
<organism evidence="2 3">
    <name type="scientific">Plebeiibacterium marinum</name>
    <dbReference type="NCBI Taxonomy" id="2992111"/>
    <lineage>
        <taxon>Bacteria</taxon>
        <taxon>Pseudomonadati</taxon>
        <taxon>Bacteroidota</taxon>
        <taxon>Bacteroidia</taxon>
        <taxon>Marinilabiliales</taxon>
        <taxon>Marinilabiliaceae</taxon>
        <taxon>Plebeiibacterium</taxon>
    </lineage>
</organism>
<feature type="signal peptide" evidence="1">
    <location>
        <begin position="1"/>
        <end position="19"/>
    </location>
</feature>
<evidence type="ECO:0000313" key="2">
    <source>
        <dbReference type="EMBL" id="MCW3805384.1"/>
    </source>
</evidence>
<dbReference type="InterPro" id="IPR045690">
    <property type="entry name" value="DUF6055"/>
</dbReference>
<gene>
    <name evidence="2" type="ORF">OM074_07075</name>
</gene>
<feature type="chain" id="PRO_5041951856" evidence="1">
    <location>
        <begin position="20"/>
        <end position="462"/>
    </location>
</feature>
<keyword evidence="1" id="KW-0732">Signal</keyword>
<proteinExistence type="predicted"/>
<evidence type="ECO:0000256" key="1">
    <source>
        <dbReference type="SAM" id="SignalP"/>
    </source>
</evidence>
<evidence type="ECO:0000313" key="3">
    <source>
        <dbReference type="Proteomes" id="UP001207408"/>
    </source>
</evidence>
<comment type="caution">
    <text evidence="2">The sequence shown here is derived from an EMBL/GenBank/DDBJ whole genome shotgun (WGS) entry which is preliminary data.</text>
</comment>
<dbReference type="AlphaFoldDB" id="A0AAE3MCZ4"/>
<dbReference type="Pfam" id="PF19527">
    <property type="entry name" value="DUF6055"/>
    <property type="match status" value="1"/>
</dbReference>
<dbReference type="Proteomes" id="UP001207408">
    <property type="component" value="Unassembled WGS sequence"/>
</dbReference>
<dbReference type="RefSeq" id="WP_301198755.1">
    <property type="nucleotide sequence ID" value="NZ_JAPDPI010000010.1"/>
</dbReference>
<sequence length="462" mass="52876">MKLSAFSIVLFFLMSIHSAGFSQSMETPVKKEADRKIYIPQEFKESGFDDPNNKWSYKRSKQSDHFIAFWEAGYGENNPNSNDIPEEYRVDIDDMLLKAEEFYALNINKLQFANVGSGKSNLDKYKMIIMLHYTTEWMAFGAGYDDVIGALWVSPSTCKPVGSVIAHEIGHSFQYQVYADLLANGDVKEDFTRGFRYGFGGNGGNGFWEQTAQWQAMQCYPDDIFNKRDLDTYIKNCHRHVCHEDYRYSSYFIHYYWIEKHGVDFIGKLWRSAQKPEDPFQAYMRITDISAPQLNDEIYEAASKMVTWDIDGLREGGKENIGKYKSNTDLLEDGTYQVEYNSCPGTTGFNALELEVPGAGKKITAYFKGIVNADGYNTVEDTARAGWRYGYVALLENGKRVYSKMNAATQGAVTFKVPKKCSQLWFVVTGAPKTYAPHPWDEDESNDDQWPYQVKFDNTTLL</sequence>
<dbReference type="EMBL" id="JAPDPI010000010">
    <property type="protein sequence ID" value="MCW3805384.1"/>
    <property type="molecule type" value="Genomic_DNA"/>
</dbReference>
<reference evidence="2" key="1">
    <citation type="submission" date="2022-10" db="EMBL/GenBank/DDBJ databases">
        <authorList>
            <person name="Yu W.X."/>
        </authorList>
    </citation>
    <scope>NUCLEOTIDE SEQUENCE</scope>
    <source>
        <strain evidence="2">D04</strain>
    </source>
</reference>